<feature type="domain" description="Cullin family profile" evidence="5">
    <location>
        <begin position="482"/>
        <end position="730"/>
    </location>
</feature>
<dbReference type="Pfam" id="PF26557">
    <property type="entry name" value="Cullin_AB"/>
    <property type="match status" value="1"/>
</dbReference>
<feature type="compositionally biased region" description="Acidic residues" evidence="4">
    <location>
        <begin position="402"/>
        <end position="432"/>
    </location>
</feature>
<dbReference type="PANTHER" id="PTHR11932">
    <property type="entry name" value="CULLIN"/>
    <property type="match status" value="1"/>
</dbReference>
<feature type="compositionally biased region" description="Basic residues" evidence="4">
    <location>
        <begin position="459"/>
        <end position="475"/>
    </location>
</feature>
<dbReference type="Proteomes" id="UP000241890">
    <property type="component" value="Unassembled WGS sequence"/>
</dbReference>
<dbReference type="GO" id="GO:0006511">
    <property type="term" value="P:ubiquitin-dependent protein catabolic process"/>
    <property type="evidence" value="ECO:0007669"/>
    <property type="project" value="InterPro"/>
</dbReference>
<dbReference type="GO" id="GO:0031625">
    <property type="term" value="F:ubiquitin protein ligase binding"/>
    <property type="evidence" value="ECO:0007669"/>
    <property type="project" value="InterPro"/>
</dbReference>
<dbReference type="InterPro" id="IPR045093">
    <property type="entry name" value="Cullin"/>
</dbReference>
<dbReference type="InterPro" id="IPR036317">
    <property type="entry name" value="Cullin_homology_sf"/>
</dbReference>
<gene>
    <name evidence="6" type="ORF">FCC1311_084342</name>
</gene>
<dbReference type="Pfam" id="PF00888">
    <property type="entry name" value="Cullin"/>
    <property type="match status" value="2"/>
</dbReference>
<evidence type="ECO:0000259" key="5">
    <source>
        <dbReference type="PROSITE" id="PS50069"/>
    </source>
</evidence>
<feature type="region of interest" description="Disordered" evidence="4">
    <location>
        <begin position="400"/>
        <end position="475"/>
    </location>
</feature>
<dbReference type="InParanoid" id="A0A2R5GPH7"/>
<evidence type="ECO:0000256" key="1">
    <source>
        <dbReference type="ARBA" id="ARBA00006019"/>
    </source>
</evidence>
<dbReference type="AlphaFoldDB" id="A0A2R5GPH7"/>
<accession>A0A2R5GPH7</accession>
<dbReference type="InterPro" id="IPR001373">
    <property type="entry name" value="Cullin_N"/>
</dbReference>
<dbReference type="Pfam" id="PF10557">
    <property type="entry name" value="Cullin_Nedd8"/>
    <property type="match status" value="1"/>
</dbReference>
<dbReference type="InterPro" id="IPR036390">
    <property type="entry name" value="WH_DNA-bd_sf"/>
</dbReference>
<evidence type="ECO:0000313" key="6">
    <source>
        <dbReference type="EMBL" id="GBG32209.1"/>
    </source>
</evidence>
<dbReference type="InterPro" id="IPR019559">
    <property type="entry name" value="Cullin_neddylation_domain"/>
</dbReference>
<keyword evidence="7" id="KW-1185">Reference proteome</keyword>
<comment type="caution">
    <text evidence="6">The sequence shown here is derived from an EMBL/GenBank/DDBJ whole genome shotgun (WGS) entry which is preliminary data.</text>
</comment>
<dbReference type="FunCoup" id="A0A2R5GPH7">
    <property type="interactions" value="233"/>
</dbReference>
<reference evidence="6 7" key="1">
    <citation type="submission" date="2017-12" db="EMBL/GenBank/DDBJ databases">
        <title>Sequencing, de novo assembly and annotation of complete genome of a new Thraustochytrid species, strain FCC1311.</title>
        <authorList>
            <person name="Sedici K."/>
            <person name="Godart F."/>
            <person name="Aiese Cigliano R."/>
            <person name="Sanseverino W."/>
            <person name="Barakat M."/>
            <person name="Ortet P."/>
            <person name="Marechal E."/>
            <person name="Cagnac O."/>
            <person name="Amato A."/>
        </authorList>
    </citation>
    <scope>NUCLEOTIDE SEQUENCE [LARGE SCALE GENOMIC DNA]</scope>
</reference>
<dbReference type="SUPFAM" id="SSF75632">
    <property type="entry name" value="Cullin homology domain"/>
    <property type="match status" value="1"/>
</dbReference>
<name>A0A2R5GPH7_9STRA</name>
<dbReference type="InterPro" id="IPR016158">
    <property type="entry name" value="Cullin_homology"/>
</dbReference>
<dbReference type="Gene3D" id="3.30.230.130">
    <property type="entry name" value="Cullin, Chain C, Domain 2"/>
    <property type="match status" value="1"/>
</dbReference>
<sequence length="863" mass="99409">MESELREEDAPQHVGFSKGWETLKREGVDVCLRRLDYGVDIRRGQNGQPGRALQANEVSKLYALAYKMCTQATPHNWSGKLYYAILDELRAICEERTAQRLARARDDALLNAFIDEWDKHEVLIRSFRAFLGYLDRFYVKRLALLTLEGAAVKAFHDFVFESIKSRITREFLNEVDADRKAPAGIGAARVERLRRVRDICIALGQGSIDDYEREIEAPLVQETVIYMKEISQRWMASTNCPEYLHKVRAQLEEEDHRIESYLHVETRDKLLHACEHELISVHLENLVNKPGSGCSWMLRNGRDDDLQLMFQLLKKVPGGLTPMAFTFRKFLQEIGADMLAKPQYRNQWENRLDQTLIFRLVNLNVKYRALVKTRFAEHNTFHRALKEAFEFFINLPLPMEEEKPEDGTDEEEAGSDNDCGGGDDDDKDEEEEEKGRAEGGNCGSEANAESKMDGSKNAKASRRRERERRRRKRQWRRHEQITISELLSDYLDRKLRKSPMQMAPISPIPTAEGFLTPRTETLLERELAVTVELFGYVNEKDVFALFYRKHLAKRLILNRTTSHDAERVVIAKLQKLCGVPFVSKFTGMLKDLMLADGLQRDFERYMREKEKEVDFDFNVKVLTSGFWPTYRHEAMTQLPHQLSPALLAFESFYGSRTAHRTLTWIHALGTMTLSGRFTACEKPVQLVVTTFQGAILLLYNESDTPLSVTQMASRLGLSVEITRKQLHSLTNGKHAILRSVGASTASGENEALYGINDEFTTRARRIRIPQLPMEKAEQAKQERSTNLLKISEERRYAVEAAIVRILKTHKTLSYVELSVKVVEMLSPVFMPQPNTIRKRVDDLLERDYIEKDEADDSKLVYVA</sequence>
<dbReference type="InterPro" id="IPR016159">
    <property type="entry name" value="Cullin_repeat-like_dom_sf"/>
</dbReference>
<dbReference type="SMART" id="SM00884">
    <property type="entry name" value="Cullin_Nedd8"/>
    <property type="match status" value="1"/>
</dbReference>
<organism evidence="6 7">
    <name type="scientific">Hondaea fermentalgiana</name>
    <dbReference type="NCBI Taxonomy" id="2315210"/>
    <lineage>
        <taxon>Eukaryota</taxon>
        <taxon>Sar</taxon>
        <taxon>Stramenopiles</taxon>
        <taxon>Bigyra</taxon>
        <taxon>Labyrinthulomycetes</taxon>
        <taxon>Thraustochytrida</taxon>
        <taxon>Thraustochytriidae</taxon>
        <taxon>Hondaea</taxon>
    </lineage>
</organism>
<dbReference type="SUPFAM" id="SSF74788">
    <property type="entry name" value="Cullin repeat-like"/>
    <property type="match status" value="1"/>
</dbReference>
<comment type="similarity">
    <text evidence="1 2 3">Belongs to the cullin family.</text>
</comment>
<dbReference type="EMBL" id="BEYU01000116">
    <property type="protein sequence ID" value="GBG32209.1"/>
    <property type="molecule type" value="Genomic_DNA"/>
</dbReference>
<evidence type="ECO:0000256" key="2">
    <source>
        <dbReference type="PROSITE-ProRule" id="PRU00330"/>
    </source>
</evidence>
<dbReference type="SMART" id="SM00182">
    <property type="entry name" value="CULLIN"/>
    <property type="match status" value="1"/>
</dbReference>
<dbReference type="InterPro" id="IPR036388">
    <property type="entry name" value="WH-like_DNA-bd_sf"/>
</dbReference>
<evidence type="ECO:0000256" key="3">
    <source>
        <dbReference type="RuleBase" id="RU003829"/>
    </source>
</evidence>
<dbReference type="SUPFAM" id="SSF46785">
    <property type="entry name" value="Winged helix' DNA-binding domain"/>
    <property type="match status" value="1"/>
</dbReference>
<dbReference type="OrthoDB" id="27073at2759"/>
<dbReference type="Gene3D" id="1.10.10.10">
    <property type="entry name" value="Winged helix-like DNA-binding domain superfamily/Winged helix DNA-binding domain"/>
    <property type="match status" value="1"/>
</dbReference>
<dbReference type="PROSITE" id="PS50069">
    <property type="entry name" value="CULLIN_2"/>
    <property type="match status" value="1"/>
</dbReference>
<dbReference type="InterPro" id="IPR059120">
    <property type="entry name" value="Cullin-like_AB"/>
</dbReference>
<dbReference type="Gene3D" id="1.20.1310.10">
    <property type="entry name" value="Cullin Repeats"/>
    <property type="match status" value="4"/>
</dbReference>
<evidence type="ECO:0000256" key="4">
    <source>
        <dbReference type="SAM" id="MobiDB-lite"/>
    </source>
</evidence>
<evidence type="ECO:0000313" key="7">
    <source>
        <dbReference type="Proteomes" id="UP000241890"/>
    </source>
</evidence>
<proteinExistence type="inferred from homology"/>
<protein>
    <submittedName>
        <fullName evidence="6">Cullin-1</fullName>
    </submittedName>
</protein>